<dbReference type="GO" id="GO:0005886">
    <property type="term" value="C:plasma membrane"/>
    <property type="evidence" value="ECO:0007669"/>
    <property type="project" value="TreeGrafter"/>
</dbReference>
<feature type="domain" description="AMP-binding enzyme C-terminal" evidence="7">
    <location>
        <begin position="407"/>
        <end position="508"/>
    </location>
</feature>
<dbReference type="InterPro" id="IPR000873">
    <property type="entry name" value="AMP-dep_synth/lig_dom"/>
</dbReference>
<dbReference type="STRING" id="47866.GA0074694_4093"/>
<dbReference type="EMBL" id="FMHU01000002">
    <property type="protein sequence ID" value="SCL24970.1"/>
    <property type="molecule type" value="Genomic_DNA"/>
</dbReference>
<reference evidence="9" key="1">
    <citation type="submission" date="2016-06" db="EMBL/GenBank/DDBJ databases">
        <authorList>
            <person name="Varghese N."/>
        </authorList>
    </citation>
    <scope>NUCLEOTIDE SEQUENCE [LARGE SCALE GENOMIC DNA]</scope>
    <source>
        <strain evidence="9">DSM 46123</strain>
    </source>
</reference>
<dbReference type="RefSeq" id="WP_218105740.1">
    <property type="nucleotide sequence ID" value="NZ_FMHU01000002.1"/>
</dbReference>
<dbReference type="Pfam" id="PF00501">
    <property type="entry name" value="AMP-binding"/>
    <property type="match status" value="1"/>
</dbReference>
<dbReference type="GO" id="GO:0070566">
    <property type="term" value="F:adenylyltransferase activity"/>
    <property type="evidence" value="ECO:0007669"/>
    <property type="project" value="TreeGrafter"/>
</dbReference>
<evidence type="ECO:0000256" key="1">
    <source>
        <dbReference type="ARBA" id="ARBA00006432"/>
    </source>
</evidence>
<keyword evidence="2 8" id="KW-0436">Ligase</keyword>
<gene>
    <name evidence="8" type="ORF">GA0074694_4093</name>
</gene>
<evidence type="ECO:0000259" key="6">
    <source>
        <dbReference type="Pfam" id="PF00501"/>
    </source>
</evidence>
<evidence type="ECO:0000259" key="7">
    <source>
        <dbReference type="Pfam" id="PF23024"/>
    </source>
</evidence>
<feature type="domain" description="AMP-dependent synthetase/ligase" evidence="6">
    <location>
        <begin position="12"/>
        <end position="371"/>
    </location>
</feature>
<dbReference type="CDD" id="cd05931">
    <property type="entry name" value="FAAL"/>
    <property type="match status" value="1"/>
</dbReference>
<evidence type="ECO:0000256" key="5">
    <source>
        <dbReference type="SAM" id="MobiDB-lite"/>
    </source>
</evidence>
<organism evidence="8 9">
    <name type="scientific">Micromonospora inyonensis</name>
    <dbReference type="NCBI Taxonomy" id="47866"/>
    <lineage>
        <taxon>Bacteria</taxon>
        <taxon>Bacillati</taxon>
        <taxon>Actinomycetota</taxon>
        <taxon>Actinomycetes</taxon>
        <taxon>Micromonosporales</taxon>
        <taxon>Micromonosporaceae</taxon>
        <taxon>Micromonospora</taxon>
    </lineage>
</organism>
<comment type="similarity">
    <text evidence="1">Belongs to the ATP-dependent AMP-binding enzyme family.</text>
</comment>
<evidence type="ECO:0000256" key="4">
    <source>
        <dbReference type="ARBA" id="ARBA00023098"/>
    </source>
</evidence>
<dbReference type="GO" id="GO:0016874">
    <property type="term" value="F:ligase activity"/>
    <property type="evidence" value="ECO:0007669"/>
    <property type="project" value="UniProtKB-KW"/>
</dbReference>
<proteinExistence type="inferred from homology"/>
<dbReference type="Proteomes" id="UP000198906">
    <property type="component" value="Unassembled WGS sequence"/>
</dbReference>
<dbReference type="InterPro" id="IPR042099">
    <property type="entry name" value="ANL_N_sf"/>
</dbReference>
<sequence>MAATGWLPGILAARAAEEPDRVAYRFLVGGTSGSAVSWSYAELYERASAVARFVEPGTRVVLALPPGLDYVAALFGVLQAGATAVPAYPPTSRRTARHVSAIVDDCAPCAVIAESCEAVADLGVPVIVAPVGRSEPARRVPDEPPSAPAVLQYTSGSTDDPKAIVLTHANLVSNCRSISERIGEDPERVGVSWLPPYHDMGMVGTLMLALYGGWPLVMMSPGHFVQRPSRWLQAVSDYRATISVAPNFALEMCDAEDAVDLSSLRHLFCGSEPISPAVLRRFQERFEPYGFNPAALIPCYGLAEATLMVTARAEGDPLRFERLDGTEVVSCGRPASDVQLRIVEPESGRDLPEGEVGEVRVFGPAVAAGYYQRPELTARTFEAGILRTGDLGYLRGGELFVTGRLNDLVIIAGRNLYPHDIERSVLATDARIRRAVAFSVPGTEERLVVMAEVRRADELAQLEGRIVAAVTADHGVRPSDVRLVRPGTIAMTTSGKPRRRHTREEYLSAGTR</sequence>
<dbReference type="Gene3D" id="3.40.50.12780">
    <property type="entry name" value="N-terminal domain of ligase-like"/>
    <property type="match status" value="1"/>
</dbReference>
<dbReference type="PANTHER" id="PTHR22754:SF32">
    <property type="entry name" value="DISCO-INTERACTING PROTEIN 2"/>
    <property type="match status" value="1"/>
</dbReference>
<dbReference type="InterPro" id="IPR045851">
    <property type="entry name" value="AMP-bd_C_sf"/>
</dbReference>
<evidence type="ECO:0000313" key="8">
    <source>
        <dbReference type="EMBL" id="SCL24970.1"/>
    </source>
</evidence>
<dbReference type="AlphaFoldDB" id="A0A1C6S699"/>
<dbReference type="Gene3D" id="3.30.300.30">
    <property type="match status" value="1"/>
</dbReference>
<protein>
    <submittedName>
        <fullName evidence="8">Acyl-CoA synthetase (AMP-forming)/AMP-acid ligase II</fullName>
    </submittedName>
</protein>
<accession>A0A1C6S699</accession>
<dbReference type="Pfam" id="PF23024">
    <property type="entry name" value="AMP-dom_DIP2-like"/>
    <property type="match status" value="1"/>
</dbReference>
<keyword evidence="9" id="KW-1185">Reference proteome</keyword>
<evidence type="ECO:0000313" key="9">
    <source>
        <dbReference type="Proteomes" id="UP000198906"/>
    </source>
</evidence>
<dbReference type="GO" id="GO:0071766">
    <property type="term" value="P:Actinobacterium-type cell wall biogenesis"/>
    <property type="evidence" value="ECO:0007669"/>
    <property type="project" value="UniProtKB-ARBA"/>
</dbReference>
<evidence type="ECO:0000256" key="2">
    <source>
        <dbReference type="ARBA" id="ARBA00022598"/>
    </source>
</evidence>
<keyword evidence="3" id="KW-0276">Fatty acid metabolism</keyword>
<name>A0A1C6S699_9ACTN</name>
<dbReference type="InterPro" id="IPR040097">
    <property type="entry name" value="FAAL/FAAC"/>
</dbReference>
<dbReference type="SUPFAM" id="SSF56801">
    <property type="entry name" value="Acetyl-CoA synthetase-like"/>
    <property type="match status" value="1"/>
</dbReference>
<evidence type="ECO:0000256" key="3">
    <source>
        <dbReference type="ARBA" id="ARBA00022832"/>
    </source>
</evidence>
<feature type="region of interest" description="Disordered" evidence="5">
    <location>
        <begin position="493"/>
        <end position="512"/>
    </location>
</feature>
<dbReference type="FunFam" id="3.40.50.12780:FF:000013">
    <property type="entry name" value="Long-chain-fatty-acid--AMP ligase FadD32"/>
    <property type="match status" value="1"/>
</dbReference>
<dbReference type="PANTHER" id="PTHR22754">
    <property type="entry name" value="DISCO-INTERACTING PROTEIN 2 DIP2 -RELATED"/>
    <property type="match status" value="1"/>
</dbReference>
<keyword evidence="4" id="KW-0443">Lipid metabolism</keyword>
<dbReference type="GO" id="GO:0006633">
    <property type="term" value="P:fatty acid biosynthetic process"/>
    <property type="evidence" value="ECO:0007669"/>
    <property type="project" value="TreeGrafter"/>
</dbReference>
<dbReference type="InterPro" id="IPR025110">
    <property type="entry name" value="AMP-bd_C"/>
</dbReference>